<dbReference type="STRING" id="28128.HMPREF3226_01143"/>
<accession>A0A133QAL1</accession>
<comment type="caution">
    <text evidence="3">The sequence shown here is derived from an EMBL/GenBank/DDBJ whole genome shotgun (WGS) entry which is preliminary data.</text>
</comment>
<dbReference type="eggNOG" id="COG4085">
    <property type="taxonomic scope" value="Bacteria"/>
</dbReference>
<organism evidence="3 4">
    <name type="scientific">Prevotella corporis</name>
    <dbReference type="NCBI Taxonomy" id="28128"/>
    <lineage>
        <taxon>Bacteria</taxon>
        <taxon>Pseudomonadati</taxon>
        <taxon>Bacteroidota</taxon>
        <taxon>Bacteroidia</taxon>
        <taxon>Bacteroidales</taxon>
        <taxon>Prevotellaceae</taxon>
        <taxon>Prevotella</taxon>
    </lineage>
</organism>
<dbReference type="EMBL" id="LRQG01000086">
    <property type="protein sequence ID" value="KXA39931.1"/>
    <property type="molecule type" value="Genomic_DNA"/>
</dbReference>
<feature type="compositionally biased region" description="Acidic residues" evidence="1">
    <location>
        <begin position="38"/>
        <end position="47"/>
    </location>
</feature>
<dbReference type="Proteomes" id="UP000070533">
    <property type="component" value="Unassembled WGS sequence"/>
</dbReference>
<sequence length="169" mass="18913">MMKASKLLFFIFPLFVLVSCSKVELEEVDGGGKQPTETTDDDGDYDVEGDENSDKFFSVADFMSHDFGDKSVWVVGYIVGDCTKNIKNAEWEKPFTYDTAILLADESGETDSEKVIAIQLRAGELRELFSLHLNPDNYGRKVCFYGTKQKYLGVPGMKNDIGGYGWADE</sequence>
<gene>
    <name evidence="3" type="ORF">HMPREF3226_01143</name>
</gene>
<dbReference type="Pfam" id="PF19886">
    <property type="entry name" value="DUF6359"/>
    <property type="match status" value="1"/>
</dbReference>
<dbReference type="PATRIC" id="fig|28128.5.peg.1163"/>
<evidence type="ECO:0000313" key="4">
    <source>
        <dbReference type="Proteomes" id="UP000070533"/>
    </source>
</evidence>
<protein>
    <recommendedName>
        <fullName evidence="2">Endonuclease YhcR N-terminal domain-containing protein</fullName>
    </recommendedName>
</protein>
<evidence type="ECO:0000256" key="1">
    <source>
        <dbReference type="SAM" id="MobiDB-lite"/>
    </source>
</evidence>
<evidence type="ECO:0000259" key="2">
    <source>
        <dbReference type="Pfam" id="PF19886"/>
    </source>
</evidence>
<dbReference type="RefSeq" id="WP_231728301.1">
    <property type="nucleotide sequence ID" value="NZ_JAIHUT010000003.1"/>
</dbReference>
<feature type="domain" description="Endonuclease YhcR N-terminal" evidence="2">
    <location>
        <begin position="57"/>
        <end position="159"/>
    </location>
</feature>
<name>A0A133QAL1_9BACT</name>
<feature type="region of interest" description="Disordered" evidence="1">
    <location>
        <begin position="28"/>
        <end position="47"/>
    </location>
</feature>
<dbReference type="AlphaFoldDB" id="A0A133QAL1"/>
<proteinExistence type="predicted"/>
<dbReference type="PROSITE" id="PS51257">
    <property type="entry name" value="PROKAR_LIPOPROTEIN"/>
    <property type="match status" value="1"/>
</dbReference>
<evidence type="ECO:0000313" key="3">
    <source>
        <dbReference type="EMBL" id="KXA39931.1"/>
    </source>
</evidence>
<reference evidence="4" key="1">
    <citation type="submission" date="2016-01" db="EMBL/GenBank/DDBJ databases">
        <authorList>
            <person name="Mitreva M."/>
            <person name="Pepin K.H."/>
            <person name="Mihindukulasuriya K.A."/>
            <person name="Fulton R."/>
            <person name="Fronick C."/>
            <person name="O'Laughlin M."/>
            <person name="Miner T."/>
            <person name="Herter B."/>
            <person name="Rosa B.A."/>
            <person name="Cordes M."/>
            <person name="Tomlinson C."/>
            <person name="Wollam A."/>
            <person name="Palsikar V.B."/>
            <person name="Mardis E.R."/>
            <person name="Wilson R.K."/>
        </authorList>
    </citation>
    <scope>NUCLEOTIDE SEQUENCE [LARGE SCALE GENOMIC DNA]</scope>
    <source>
        <strain evidence="4">MJR7716</strain>
    </source>
</reference>
<keyword evidence="4" id="KW-1185">Reference proteome</keyword>
<dbReference type="InterPro" id="IPR045939">
    <property type="entry name" value="YhcR_N"/>
</dbReference>